<dbReference type="PANTHER" id="PTHR33223:SF3">
    <property type="match status" value="1"/>
</dbReference>
<feature type="non-terminal residue" evidence="2">
    <location>
        <position position="1"/>
    </location>
</feature>
<dbReference type="InterPro" id="IPR005162">
    <property type="entry name" value="Retrotrans_gag_dom"/>
</dbReference>
<name>A0A371GPL0_MUCPR</name>
<proteinExistence type="predicted"/>
<dbReference type="OrthoDB" id="1689420at2759"/>
<dbReference type="PANTHER" id="PTHR33223">
    <property type="entry name" value="CCHC-TYPE DOMAIN-CONTAINING PROTEIN"/>
    <property type="match status" value="1"/>
</dbReference>
<keyword evidence="3" id="KW-1185">Reference proteome</keyword>
<gene>
    <name evidence="2" type="ORF">CR513_25416</name>
</gene>
<reference evidence="2" key="1">
    <citation type="submission" date="2018-05" db="EMBL/GenBank/DDBJ databases">
        <title>Draft genome of Mucuna pruriens seed.</title>
        <authorList>
            <person name="Nnadi N.E."/>
            <person name="Vos R."/>
            <person name="Hasami M.H."/>
            <person name="Devisetty U.K."/>
            <person name="Aguiy J.C."/>
        </authorList>
    </citation>
    <scope>NUCLEOTIDE SEQUENCE [LARGE SCALE GENOMIC DNA]</scope>
    <source>
        <strain evidence="2">JCA_2017</strain>
    </source>
</reference>
<evidence type="ECO:0000259" key="1">
    <source>
        <dbReference type="Pfam" id="PF03732"/>
    </source>
</evidence>
<sequence length="219" mass="24834">MKCMFLEKFFPASRTTTIRKEICGIRQHSRETLHKYWERFNKLCATCLHHQINASSNKAPNLQYGKQYTTVWDQRSQLTLDVRQLAVGQHQPSIAAKIFGICTSMKHPIDMCLTLQETESDHLESVEAIGGDQYGRQSYQSRPFDNQQFRKQPFRLGPSQGPYAAQRYGPAPNAPQGPTEFCINASVVKCRLDLGDTKADSLSAIRSRLTGNQYGFGQK</sequence>
<dbReference type="EMBL" id="QJKJ01004871">
    <property type="protein sequence ID" value="RDX92450.1"/>
    <property type="molecule type" value="Genomic_DNA"/>
</dbReference>
<evidence type="ECO:0000313" key="3">
    <source>
        <dbReference type="Proteomes" id="UP000257109"/>
    </source>
</evidence>
<protein>
    <recommendedName>
        <fullName evidence="1">Retrotransposon gag domain-containing protein</fullName>
    </recommendedName>
</protein>
<dbReference type="AlphaFoldDB" id="A0A371GPL0"/>
<evidence type="ECO:0000313" key="2">
    <source>
        <dbReference type="EMBL" id="RDX92450.1"/>
    </source>
</evidence>
<organism evidence="2 3">
    <name type="scientific">Mucuna pruriens</name>
    <name type="common">Velvet bean</name>
    <name type="synonym">Dolichos pruriens</name>
    <dbReference type="NCBI Taxonomy" id="157652"/>
    <lineage>
        <taxon>Eukaryota</taxon>
        <taxon>Viridiplantae</taxon>
        <taxon>Streptophyta</taxon>
        <taxon>Embryophyta</taxon>
        <taxon>Tracheophyta</taxon>
        <taxon>Spermatophyta</taxon>
        <taxon>Magnoliopsida</taxon>
        <taxon>eudicotyledons</taxon>
        <taxon>Gunneridae</taxon>
        <taxon>Pentapetalae</taxon>
        <taxon>rosids</taxon>
        <taxon>fabids</taxon>
        <taxon>Fabales</taxon>
        <taxon>Fabaceae</taxon>
        <taxon>Papilionoideae</taxon>
        <taxon>50 kb inversion clade</taxon>
        <taxon>NPAAA clade</taxon>
        <taxon>indigoferoid/millettioid clade</taxon>
        <taxon>Phaseoleae</taxon>
        <taxon>Mucuna</taxon>
    </lineage>
</organism>
<accession>A0A371GPL0</accession>
<comment type="caution">
    <text evidence="2">The sequence shown here is derived from an EMBL/GenBank/DDBJ whole genome shotgun (WGS) entry which is preliminary data.</text>
</comment>
<dbReference type="Pfam" id="PF03732">
    <property type="entry name" value="Retrotrans_gag"/>
    <property type="match status" value="1"/>
</dbReference>
<dbReference type="Proteomes" id="UP000257109">
    <property type="component" value="Unassembled WGS sequence"/>
</dbReference>
<feature type="domain" description="Retrotransposon gag" evidence="1">
    <location>
        <begin position="2"/>
        <end position="53"/>
    </location>
</feature>